<dbReference type="AlphaFoldDB" id="A0A919V572"/>
<organism evidence="2 3">
    <name type="scientific">Sinosporangium siamense</name>
    <dbReference type="NCBI Taxonomy" id="1367973"/>
    <lineage>
        <taxon>Bacteria</taxon>
        <taxon>Bacillati</taxon>
        <taxon>Actinomycetota</taxon>
        <taxon>Actinomycetes</taxon>
        <taxon>Streptosporangiales</taxon>
        <taxon>Streptosporangiaceae</taxon>
        <taxon>Sinosporangium</taxon>
    </lineage>
</organism>
<proteinExistence type="predicted"/>
<keyword evidence="1" id="KW-0472">Membrane</keyword>
<evidence type="ECO:0000313" key="3">
    <source>
        <dbReference type="Proteomes" id="UP000606172"/>
    </source>
</evidence>
<keyword evidence="3" id="KW-1185">Reference proteome</keyword>
<dbReference type="EMBL" id="BOOW01000006">
    <property type="protein sequence ID" value="GII90526.1"/>
    <property type="molecule type" value="Genomic_DNA"/>
</dbReference>
<protein>
    <submittedName>
        <fullName evidence="2">Oxidoreductase</fullName>
    </submittedName>
</protein>
<feature type="transmembrane region" description="Helical" evidence="1">
    <location>
        <begin position="423"/>
        <end position="441"/>
    </location>
</feature>
<keyword evidence="1" id="KW-1133">Transmembrane helix</keyword>
<sequence>MTPAERQVWNAYPSGAWIDLRSSDAEGNRAANGAEWGSERQVRAEVIAALLTGAREPDPGKIPGVRLAGAHIIGDLLLSDAEVRDKLHLLNCYLPGVVHLTDASTQGLRFRGCDIHRIRAARSKIDGVFELDGSTVRTGLRLDNAHITGQLRLSRAFVSSPPPHKRATESAFEDMGHPYTEEDLKERFLGQQPWALWAGGLTVDGGAFMRGLRTEGGLRLIGATLNGGLYLQGAELRAAGDLALFGDFLEAKTAEFSANFKAEGGIRLRGARIGGVLSFDRAELSAPTRSLHLSHMQVDELIMMPKSIKGEVNLAYSRVGVLFDNPSSYPDRVHLNGTNYESLRGTWTVAERLDWVCRDPGGYRPHPYEQLAAWYRRIGHEPDARRVMLAKQREHRATLRPTGRGWGRMLDAVVGYGYRPWQAAVWAGVLLTIGTVVFGIHPPTQIDPDEKRTFSSFVYTLDLLVPVSLFEQRAAWEPAAGTQWLAWSLIASGWILATALIAGTARVLRPSNPP</sequence>
<feature type="transmembrane region" description="Helical" evidence="1">
    <location>
        <begin position="484"/>
        <end position="508"/>
    </location>
</feature>
<accession>A0A919V572</accession>
<feature type="transmembrane region" description="Helical" evidence="1">
    <location>
        <begin position="453"/>
        <end position="472"/>
    </location>
</feature>
<reference evidence="2" key="1">
    <citation type="submission" date="2021-01" db="EMBL/GenBank/DDBJ databases">
        <title>Whole genome shotgun sequence of Sinosporangium siamense NBRC 109515.</title>
        <authorList>
            <person name="Komaki H."/>
            <person name="Tamura T."/>
        </authorList>
    </citation>
    <scope>NUCLEOTIDE SEQUENCE</scope>
    <source>
        <strain evidence="2">NBRC 109515</strain>
    </source>
</reference>
<name>A0A919V572_9ACTN</name>
<evidence type="ECO:0000256" key="1">
    <source>
        <dbReference type="SAM" id="Phobius"/>
    </source>
</evidence>
<comment type="caution">
    <text evidence="2">The sequence shown here is derived from an EMBL/GenBank/DDBJ whole genome shotgun (WGS) entry which is preliminary data.</text>
</comment>
<dbReference type="RefSeq" id="WP_204020989.1">
    <property type="nucleotide sequence ID" value="NZ_BOOW01000006.1"/>
</dbReference>
<dbReference type="Proteomes" id="UP000606172">
    <property type="component" value="Unassembled WGS sequence"/>
</dbReference>
<gene>
    <name evidence="2" type="ORF">Ssi02_07570</name>
</gene>
<evidence type="ECO:0000313" key="2">
    <source>
        <dbReference type="EMBL" id="GII90526.1"/>
    </source>
</evidence>
<keyword evidence="1" id="KW-0812">Transmembrane</keyword>